<keyword evidence="1" id="KW-0547">Nucleotide-binding</keyword>
<evidence type="ECO:0000313" key="3">
    <source>
        <dbReference type="EMBL" id="MBB5638931.1"/>
    </source>
</evidence>
<gene>
    <name evidence="3" type="ORF">HDE68_004869</name>
</gene>
<comment type="caution">
    <text evidence="3">The sequence shown here is derived from an EMBL/GenBank/DDBJ whole genome shotgun (WGS) entry which is preliminary data.</text>
</comment>
<sequence>MMNILVLTNKGDITSDFIVQNLSELGVPFYRLNTDEIGNTIRLSLDVINNEYLIYDYARDIIIDLLQIKSVYFRRPEIFVHAGAVTIGEKNFVKSELSFTLEAVYRILDNAFWVNTVDAIRAAENKLYQLMLANEIGFIIPNTILSNQPSSAMSFFSENNCSCIIKPIKSGLVSGGTEEGVIFTSKVHLDDDNIDRILSCPVYLQNHIPKNADLRVTLIGNKLFCAMIHSQEEEDSIVDWRKARHPLRHSVHELPKEITVKCFQLAKKLNLNFAAIDFILDQKNNYIFLEINPNGQWAWIERQLNFKISDEITKLLIKNAA</sequence>
<dbReference type="PANTHER" id="PTHR21621:SF0">
    <property type="entry name" value="BETA-CITRYLGLUTAMATE SYNTHASE B-RELATED"/>
    <property type="match status" value="1"/>
</dbReference>
<dbReference type="PROSITE" id="PS50975">
    <property type="entry name" value="ATP_GRASP"/>
    <property type="match status" value="1"/>
</dbReference>
<name>A0A7W9E1B1_9SPHI</name>
<dbReference type="GO" id="GO:0005737">
    <property type="term" value="C:cytoplasm"/>
    <property type="evidence" value="ECO:0007669"/>
    <property type="project" value="TreeGrafter"/>
</dbReference>
<dbReference type="Gene3D" id="3.30.470.20">
    <property type="entry name" value="ATP-grasp fold, B domain"/>
    <property type="match status" value="1"/>
</dbReference>
<evidence type="ECO:0000256" key="1">
    <source>
        <dbReference type="PROSITE-ProRule" id="PRU00409"/>
    </source>
</evidence>
<dbReference type="PANTHER" id="PTHR21621">
    <property type="entry name" value="RIBOSOMAL PROTEIN S6 MODIFICATION PROTEIN"/>
    <property type="match status" value="1"/>
</dbReference>
<dbReference type="Pfam" id="PF08443">
    <property type="entry name" value="RimK"/>
    <property type="match status" value="1"/>
</dbReference>
<organism evidence="3 4">
    <name type="scientific">Pedobacter cryoconitis</name>
    <dbReference type="NCBI Taxonomy" id="188932"/>
    <lineage>
        <taxon>Bacteria</taxon>
        <taxon>Pseudomonadati</taxon>
        <taxon>Bacteroidota</taxon>
        <taxon>Sphingobacteriia</taxon>
        <taxon>Sphingobacteriales</taxon>
        <taxon>Sphingobacteriaceae</taxon>
        <taxon>Pedobacter</taxon>
    </lineage>
</organism>
<dbReference type="InterPro" id="IPR048936">
    <property type="entry name" value="MvdD-like_ATPgrasp"/>
</dbReference>
<dbReference type="GO" id="GO:0009432">
    <property type="term" value="P:SOS response"/>
    <property type="evidence" value="ECO:0007669"/>
    <property type="project" value="TreeGrafter"/>
</dbReference>
<dbReference type="AlphaFoldDB" id="A0A7W9E1B1"/>
<dbReference type="GO" id="GO:0005524">
    <property type="term" value="F:ATP binding"/>
    <property type="evidence" value="ECO:0007669"/>
    <property type="project" value="UniProtKB-UniRule"/>
</dbReference>
<dbReference type="EMBL" id="JACHCE010000011">
    <property type="protein sequence ID" value="MBB5638931.1"/>
    <property type="molecule type" value="Genomic_DNA"/>
</dbReference>
<accession>A0A7W9E1B1</accession>
<evidence type="ECO:0000259" key="2">
    <source>
        <dbReference type="PROSITE" id="PS50975"/>
    </source>
</evidence>
<reference evidence="3 4" key="1">
    <citation type="submission" date="2020-08" db="EMBL/GenBank/DDBJ databases">
        <title>Genomic Encyclopedia of Type Strains, Phase IV (KMG-V): Genome sequencing to study the core and pangenomes of soil and plant-associated prokaryotes.</title>
        <authorList>
            <person name="Whitman W."/>
        </authorList>
    </citation>
    <scope>NUCLEOTIDE SEQUENCE [LARGE SCALE GENOMIC DNA]</scope>
    <source>
        <strain evidence="3 4">S3M1</strain>
    </source>
</reference>
<evidence type="ECO:0000313" key="4">
    <source>
        <dbReference type="Proteomes" id="UP000537204"/>
    </source>
</evidence>
<dbReference type="SUPFAM" id="SSF56059">
    <property type="entry name" value="Glutathione synthetase ATP-binding domain-like"/>
    <property type="match status" value="1"/>
</dbReference>
<dbReference type="Pfam" id="PF21068">
    <property type="entry name" value="ATPgraspMvdD"/>
    <property type="match status" value="1"/>
</dbReference>
<protein>
    <submittedName>
        <fullName evidence="3">Glutathione synthase/RimK-type ligase-like ATP-grasp enzyme</fullName>
    </submittedName>
</protein>
<dbReference type="RefSeq" id="WP_183884739.1">
    <property type="nucleotide sequence ID" value="NZ_JACHCE010000011.1"/>
</dbReference>
<dbReference type="GO" id="GO:0018169">
    <property type="term" value="F:ribosomal S6-glutamic acid ligase activity"/>
    <property type="evidence" value="ECO:0007669"/>
    <property type="project" value="TreeGrafter"/>
</dbReference>
<proteinExistence type="predicted"/>
<dbReference type="GO" id="GO:0046872">
    <property type="term" value="F:metal ion binding"/>
    <property type="evidence" value="ECO:0007669"/>
    <property type="project" value="InterPro"/>
</dbReference>
<dbReference type="Proteomes" id="UP000537204">
    <property type="component" value="Unassembled WGS sequence"/>
</dbReference>
<dbReference type="InterPro" id="IPR011761">
    <property type="entry name" value="ATP-grasp"/>
</dbReference>
<keyword evidence="1" id="KW-0067">ATP-binding</keyword>
<dbReference type="InterPro" id="IPR013651">
    <property type="entry name" value="ATP-grasp_RimK-type"/>
</dbReference>
<keyword evidence="3" id="KW-0436">Ligase</keyword>
<feature type="domain" description="ATP-grasp" evidence="2">
    <location>
        <begin position="130"/>
        <end position="317"/>
    </location>
</feature>